<feature type="transmembrane region" description="Helical" evidence="2">
    <location>
        <begin position="60"/>
        <end position="82"/>
    </location>
</feature>
<evidence type="ECO:0000313" key="4">
    <source>
        <dbReference type="EMBL" id="EIW75327.1"/>
    </source>
</evidence>
<name>A0A5M3M8G0_CONPW</name>
<reference evidence="5" key="1">
    <citation type="journal article" date="2012" name="Science">
        <title>The Paleozoic origin of enzymatic lignin decomposition reconstructed from 31 fungal genomes.</title>
        <authorList>
            <person name="Floudas D."/>
            <person name="Binder M."/>
            <person name="Riley R."/>
            <person name="Barry K."/>
            <person name="Blanchette R.A."/>
            <person name="Henrissat B."/>
            <person name="Martinez A.T."/>
            <person name="Otillar R."/>
            <person name="Spatafora J.W."/>
            <person name="Yadav J.S."/>
            <person name="Aerts A."/>
            <person name="Benoit I."/>
            <person name="Boyd A."/>
            <person name="Carlson A."/>
            <person name="Copeland A."/>
            <person name="Coutinho P.M."/>
            <person name="de Vries R.P."/>
            <person name="Ferreira P."/>
            <person name="Findley K."/>
            <person name="Foster B."/>
            <person name="Gaskell J."/>
            <person name="Glotzer D."/>
            <person name="Gorecki P."/>
            <person name="Heitman J."/>
            <person name="Hesse C."/>
            <person name="Hori C."/>
            <person name="Igarashi K."/>
            <person name="Jurgens J.A."/>
            <person name="Kallen N."/>
            <person name="Kersten P."/>
            <person name="Kohler A."/>
            <person name="Kuees U."/>
            <person name="Kumar T.K.A."/>
            <person name="Kuo A."/>
            <person name="LaButti K."/>
            <person name="Larrondo L.F."/>
            <person name="Lindquist E."/>
            <person name="Ling A."/>
            <person name="Lombard V."/>
            <person name="Lucas S."/>
            <person name="Lundell T."/>
            <person name="Martin R."/>
            <person name="McLaughlin D.J."/>
            <person name="Morgenstern I."/>
            <person name="Morin E."/>
            <person name="Murat C."/>
            <person name="Nagy L.G."/>
            <person name="Nolan M."/>
            <person name="Ohm R.A."/>
            <person name="Patyshakuliyeva A."/>
            <person name="Rokas A."/>
            <person name="Ruiz-Duenas F.J."/>
            <person name="Sabat G."/>
            <person name="Salamov A."/>
            <person name="Samejima M."/>
            <person name="Schmutz J."/>
            <person name="Slot J.C."/>
            <person name="St John F."/>
            <person name="Stenlid J."/>
            <person name="Sun H."/>
            <person name="Sun S."/>
            <person name="Syed K."/>
            <person name="Tsang A."/>
            <person name="Wiebenga A."/>
            <person name="Young D."/>
            <person name="Pisabarro A."/>
            <person name="Eastwood D.C."/>
            <person name="Martin F."/>
            <person name="Cullen D."/>
            <person name="Grigoriev I.V."/>
            <person name="Hibbett D.S."/>
        </authorList>
    </citation>
    <scope>NUCLEOTIDE SEQUENCE [LARGE SCALE GENOMIC DNA]</scope>
    <source>
        <strain evidence="5">RWD-64-598 SS2</strain>
    </source>
</reference>
<keyword evidence="2" id="KW-1133">Transmembrane helix</keyword>
<dbReference type="RefSeq" id="XP_007774725.1">
    <property type="nucleotide sequence ID" value="XM_007776535.1"/>
</dbReference>
<evidence type="ECO:0000313" key="5">
    <source>
        <dbReference type="Proteomes" id="UP000053558"/>
    </source>
</evidence>
<organism evidence="4 5">
    <name type="scientific">Coniophora puteana (strain RWD-64-598)</name>
    <name type="common">Brown rot fungus</name>
    <dbReference type="NCBI Taxonomy" id="741705"/>
    <lineage>
        <taxon>Eukaryota</taxon>
        <taxon>Fungi</taxon>
        <taxon>Dikarya</taxon>
        <taxon>Basidiomycota</taxon>
        <taxon>Agaricomycotina</taxon>
        <taxon>Agaricomycetes</taxon>
        <taxon>Agaricomycetidae</taxon>
        <taxon>Boletales</taxon>
        <taxon>Coniophorineae</taxon>
        <taxon>Coniophoraceae</taxon>
        <taxon>Coniophora</taxon>
    </lineage>
</organism>
<feature type="transmembrane region" description="Helical" evidence="2">
    <location>
        <begin position="170"/>
        <end position="192"/>
    </location>
</feature>
<evidence type="ECO:0000256" key="2">
    <source>
        <dbReference type="SAM" id="Phobius"/>
    </source>
</evidence>
<feature type="transmembrane region" description="Helical" evidence="2">
    <location>
        <begin position="94"/>
        <end position="114"/>
    </location>
</feature>
<gene>
    <name evidence="4" type="ORF">CONPUDRAFT_140207</name>
</gene>
<feature type="region of interest" description="Disordered" evidence="1">
    <location>
        <begin position="302"/>
        <end position="338"/>
    </location>
</feature>
<dbReference type="Pfam" id="PF20151">
    <property type="entry name" value="DUF6533"/>
    <property type="match status" value="1"/>
</dbReference>
<keyword evidence="2" id="KW-0472">Membrane</keyword>
<evidence type="ECO:0000259" key="3">
    <source>
        <dbReference type="Pfam" id="PF20151"/>
    </source>
</evidence>
<dbReference type="OrthoDB" id="2637653at2759"/>
<dbReference type="AlphaFoldDB" id="A0A5M3M8G0"/>
<feature type="compositionally biased region" description="Polar residues" evidence="1">
    <location>
        <begin position="305"/>
        <end position="325"/>
    </location>
</feature>
<dbReference type="InterPro" id="IPR045340">
    <property type="entry name" value="DUF6533"/>
</dbReference>
<evidence type="ECO:0000256" key="1">
    <source>
        <dbReference type="SAM" id="MobiDB-lite"/>
    </source>
</evidence>
<feature type="transmembrane region" description="Helical" evidence="2">
    <location>
        <begin position="126"/>
        <end position="150"/>
    </location>
</feature>
<accession>A0A5M3M8G0</accession>
<dbReference type="EMBL" id="JH711589">
    <property type="protein sequence ID" value="EIW75327.1"/>
    <property type="molecule type" value="Genomic_DNA"/>
</dbReference>
<feature type="transmembrane region" description="Helical" evidence="2">
    <location>
        <begin position="238"/>
        <end position="255"/>
    </location>
</feature>
<comment type="caution">
    <text evidence="4">The sequence shown here is derived from an EMBL/GenBank/DDBJ whole genome shotgun (WGS) entry which is preliminary data.</text>
</comment>
<keyword evidence="5" id="KW-1185">Reference proteome</keyword>
<protein>
    <recommendedName>
        <fullName evidence="3">DUF6533 domain-containing protein</fullName>
    </recommendedName>
</protein>
<sequence length="338" mass="37768">MRRVDMQVDVLEHANVATNLTMWATSAAAAMIYEYACTLDYEINNIWPRVFKSNIAKCYLLARYAGLVALAMSTTLSFRMSQGAETPELLCKGWFYYQASIIQLLTMVVDYHIMLRTYLIFEKRPIVLRVLRILGGCEFVSLIASAGIIFPKLQYSITCLNIKAHRGFLVYGICALFVHCIFCGLAVGRYYCLKPPYNQNRLMLISIRDIAVSSLVIAAILLVMVWDVSKRSDPTSNIAFHFLLSAYWVIAGRLVTNLHELDYEGDPFGVRATRGIQTDGDIETSDIELRSIDFMPVIDPEQGSDAVQGSSSGACPTPSDTTWNPTLEPADSMSMTIC</sequence>
<dbReference type="GeneID" id="19201474"/>
<keyword evidence="2" id="KW-0812">Transmembrane</keyword>
<dbReference type="Proteomes" id="UP000053558">
    <property type="component" value="Unassembled WGS sequence"/>
</dbReference>
<feature type="domain" description="DUF6533" evidence="3">
    <location>
        <begin position="25"/>
        <end position="68"/>
    </location>
</feature>
<dbReference type="KEGG" id="cput:CONPUDRAFT_140207"/>
<proteinExistence type="predicted"/>
<feature type="transmembrane region" description="Helical" evidence="2">
    <location>
        <begin position="204"/>
        <end position="226"/>
    </location>
</feature>